<dbReference type="CDD" id="cd00112">
    <property type="entry name" value="LDLa"/>
    <property type="match status" value="1"/>
</dbReference>
<dbReference type="InterPro" id="IPR023415">
    <property type="entry name" value="LDLR_class-A_CS"/>
</dbReference>
<accession>A0AAE1NTG1</accession>
<feature type="transmembrane region" description="Helical" evidence="15">
    <location>
        <begin position="937"/>
        <end position="955"/>
    </location>
</feature>
<protein>
    <recommendedName>
        <fullName evidence="17">C-type lectin domain-containing protein</fullName>
    </recommendedName>
</protein>
<feature type="transmembrane region" description="Helical" evidence="15">
    <location>
        <begin position="770"/>
        <end position="789"/>
    </location>
</feature>
<dbReference type="SUPFAM" id="SSF56436">
    <property type="entry name" value="C-type lectin-like"/>
    <property type="match status" value="1"/>
</dbReference>
<dbReference type="PROSITE" id="PS50068">
    <property type="entry name" value="LDLRA_2"/>
    <property type="match status" value="1"/>
</dbReference>
<dbReference type="CDD" id="cd00037">
    <property type="entry name" value="CLECT"/>
    <property type="match status" value="1"/>
</dbReference>
<evidence type="ECO:0000256" key="16">
    <source>
        <dbReference type="SAM" id="SignalP"/>
    </source>
</evidence>
<evidence type="ECO:0000256" key="6">
    <source>
        <dbReference type="ARBA" id="ARBA00022729"/>
    </source>
</evidence>
<name>A0AAE1NTG1_9EUCA</name>
<feature type="domain" description="C-type lectin" evidence="17">
    <location>
        <begin position="284"/>
        <end position="384"/>
    </location>
</feature>
<dbReference type="SUPFAM" id="SSF57424">
    <property type="entry name" value="LDL receptor-like module"/>
    <property type="match status" value="1"/>
</dbReference>
<feature type="chain" id="PRO_5042183408" description="C-type lectin domain-containing protein" evidence="16">
    <location>
        <begin position="31"/>
        <end position="956"/>
    </location>
</feature>
<keyword evidence="5 15" id="KW-0812">Transmembrane</keyword>
<dbReference type="InterPro" id="IPR001304">
    <property type="entry name" value="C-type_lectin-like"/>
</dbReference>
<dbReference type="SMART" id="SM00192">
    <property type="entry name" value="LDLa"/>
    <property type="match status" value="1"/>
</dbReference>
<keyword evidence="8" id="KW-0406">Ion transport</keyword>
<evidence type="ECO:0000256" key="1">
    <source>
        <dbReference type="ARBA" id="ARBA00004141"/>
    </source>
</evidence>
<keyword evidence="11" id="KW-0325">Glycoprotein</keyword>
<dbReference type="Gene3D" id="4.10.400.10">
    <property type="entry name" value="Low-density Lipoprotein Receptor"/>
    <property type="match status" value="1"/>
</dbReference>
<dbReference type="InterPro" id="IPR036055">
    <property type="entry name" value="LDL_receptor-like_sf"/>
</dbReference>
<keyword evidence="9 15" id="KW-0472">Membrane</keyword>
<dbReference type="Pfam" id="PF00057">
    <property type="entry name" value="Ldl_recept_a"/>
    <property type="match status" value="1"/>
</dbReference>
<keyword evidence="10 13" id="KW-1015">Disulfide bond</keyword>
<feature type="transmembrane region" description="Helical" evidence="15">
    <location>
        <begin position="744"/>
        <end position="763"/>
    </location>
</feature>
<feature type="signal peptide" evidence="16">
    <location>
        <begin position="1"/>
        <end position="30"/>
    </location>
</feature>
<evidence type="ECO:0000256" key="5">
    <source>
        <dbReference type="ARBA" id="ARBA00022692"/>
    </source>
</evidence>
<feature type="disulfide bond" evidence="13">
    <location>
        <begin position="483"/>
        <end position="495"/>
    </location>
</feature>
<feature type="compositionally biased region" description="Low complexity" evidence="14">
    <location>
        <begin position="129"/>
        <end position="162"/>
    </location>
</feature>
<feature type="transmembrane region" description="Helical" evidence="15">
    <location>
        <begin position="804"/>
        <end position="823"/>
    </location>
</feature>
<dbReference type="GO" id="GO:0005886">
    <property type="term" value="C:plasma membrane"/>
    <property type="evidence" value="ECO:0007669"/>
    <property type="project" value="UniProtKB-SubCell"/>
</dbReference>
<dbReference type="Proteomes" id="UP001292094">
    <property type="component" value="Unassembled WGS sequence"/>
</dbReference>
<dbReference type="FunFam" id="4.10.400.10:FF:000065">
    <property type="entry name" value="Transmembrane protease serine 7"/>
    <property type="match status" value="1"/>
</dbReference>
<evidence type="ECO:0000256" key="9">
    <source>
        <dbReference type="ARBA" id="ARBA00023136"/>
    </source>
</evidence>
<dbReference type="Pfam" id="PF02931">
    <property type="entry name" value="Neur_chan_LBD"/>
    <property type="match status" value="1"/>
</dbReference>
<evidence type="ECO:0000259" key="17">
    <source>
        <dbReference type="PROSITE" id="PS50041"/>
    </source>
</evidence>
<dbReference type="SUPFAM" id="SSF63712">
    <property type="entry name" value="Nicotinic receptor ligand binding domain-like"/>
    <property type="match status" value="1"/>
</dbReference>
<dbReference type="InterPro" id="IPR002172">
    <property type="entry name" value="LDrepeatLR_classA_rpt"/>
</dbReference>
<dbReference type="Gene3D" id="2.60.120.200">
    <property type="match status" value="1"/>
</dbReference>
<dbReference type="PROSITE" id="PS01209">
    <property type="entry name" value="LDLRA_1"/>
    <property type="match status" value="1"/>
</dbReference>
<dbReference type="InterPro" id="IPR006028">
    <property type="entry name" value="GABAA/Glycine_rcpt"/>
</dbReference>
<dbReference type="InterPro" id="IPR016187">
    <property type="entry name" value="CTDL_fold"/>
</dbReference>
<feature type="compositionally biased region" description="Low complexity" evidence="14">
    <location>
        <begin position="875"/>
        <end position="887"/>
    </location>
</feature>
<dbReference type="PRINTS" id="PR00253">
    <property type="entry name" value="GABAARECEPTR"/>
</dbReference>
<dbReference type="InterPro" id="IPR006202">
    <property type="entry name" value="Neur_chan_lig-bd"/>
</dbReference>
<keyword evidence="3" id="KW-0813">Transport</keyword>
<dbReference type="SUPFAM" id="SSF90112">
    <property type="entry name" value="Neurotransmitter-gated ion-channel transmembrane pore"/>
    <property type="match status" value="1"/>
</dbReference>
<dbReference type="InterPro" id="IPR006201">
    <property type="entry name" value="Neur_channel"/>
</dbReference>
<dbReference type="InterPro" id="IPR036734">
    <property type="entry name" value="Neur_chan_lig-bd_sf"/>
</dbReference>
<dbReference type="InterPro" id="IPR038050">
    <property type="entry name" value="Neuro_actylchol_rec"/>
</dbReference>
<dbReference type="Gene3D" id="3.10.100.10">
    <property type="entry name" value="Mannose-Binding Protein A, subunit A"/>
    <property type="match status" value="1"/>
</dbReference>
<evidence type="ECO:0000256" key="12">
    <source>
        <dbReference type="ARBA" id="ARBA00023303"/>
    </source>
</evidence>
<dbReference type="SUPFAM" id="SSF49899">
    <property type="entry name" value="Concanavalin A-like lectins/glucanases"/>
    <property type="match status" value="1"/>
</dbReference>
<organism evidence="18 19">
    <name type="scientific">Petrolisthes manimaculis</name>
    <dbReference type="NCBI Taxonomy" id="1843537"/>
    <lineage>
        <taxon>Eukaryota</taxon>
        <taxon>Metazoa</taxon>
        <taxon>Ecdysozoa</taxon>
        <taxon>Arthropoda</taxon>
        <taxon>Crustacea</taxon>
        <taxon>Multicrustacea</taxon>
        <taxon>Malacostraca</taxon>
        <taxon>Eumalacostraca</taxon>
        <taxon>Eucarida</taxon>
        <taxon>Decapoda</taxon>
        <taxon>Pleocyemata</taxon>
        <taxon>Anomura</taxon>
        <taxon>Galatheoidea</taxon>
        <taxon>Porcellanidae</taxon>
        <taxon>Petrolisthes</taxon>
    </lineage>
</organism>
<proteinExistence type="predicted"/>
<dbReference type="EMBL" id="JAWZYT010004191">
    <property type="protein sequence ID" value="KAK4294865.1"/>
    <property type="molecule type" value="Genomic_DNA"/>
</dbReference>
<feature type="region of interest" description="Disordered" evidence="14">
    <location>
        <begin position="873"/>
        <end position="896"/>
    </location>
</feature>
<evidence type="ECO:0000256" key="15">
    <source>
        <dbReference type="SAM" id="Phobius"/>
    </source>
</evidence>
<comment type="subcellular location">
    <subcellularLocation>
        <location evidence="2">Cell membrane</location>
    </subcellularLocation>
    <subcellularLocation>
        <location evidence="1">Membrane</location>
        <topology evidence="1">Multi-pass membrane protein</topology>
    </subcellularLocation>
</comment>
<evidence type="ECO:0000256" key="10">
    <source>
        <dbReference type="ARBA" id="ARBA00023157"/>
    </source>
</evidence>
<dbReference type="PROSITE" id="PS00236">
    <property type="entry name" value="NEUROTR_ION_CHANNEL"/>
    <property type="match status" value="1"/>
</dbReference>
<evidence type="ECO:0000256" key="3">
    <source>
        <dbReference type="ARBA" id="ARBA00022448"/>
    </source>
</evidence>
<dbReference type="InterPro" id="IPR013320">
    <property type="entry name" value="ConA-like_dom_sf"/>
</dbReference>
<dbReference type="GO" id="GO:0004888">
    <property type="term" value="F:transmembrane signaling receptor activity"/>
    <property type="evidence" value="ECO:0007669"/>
    <property type="project" value="InterPro"/>
</dbReference>
<dbReference type="PROSITE" id="PS50041">
    <property type="entry name" value="C_TYPE_LECTIN_2"/>
    <property type="match status" value="1"/>
</dbReference>
<evidence type="ECO:0000256" key="11">
    <source>
        <dbReference type="ARBA" id="ARBA00023180"/>
    </source>
</evidence>
<keyword evidence="4" id="KW-1003">Cell membrane</keyword>
<gene>
    <name evidence="18" type="ORF">Pmani_032544</name>
</gene>
<dbReference type="InterPro" id="IPR016186">
    <property type="entry name" value="C-type_lectin-like/link_sf"/>
</dbReference>
<feature type="disulfide bond" evidence="13">
    <location>
        <begin position="490"/>
        <end position="508"/>
    </location>
</feature>
<evidence type="ECO:0000256" key="7">
    <source>
        <dbReference type="ARBA" id="ARBA00022989"/>
    </source>
</evidence>
<evidence type="ECO:0000313" key="19">
    <source>
        <dbReference type="Proteomes" id="UP001292094"/>
    </source>
</evidence>
<evidence type="ECO:0000256" key="4">
    <source>
        <dbReference type="ARBA" id="ARBA00022475"/>
    </source>
</evidence>
<keyword evidence="7 15" id="KW-1133">Transmembrane helix</keyword>
<dbReference type="AlphaFoldDB" id="A0AAE1NTG1"/>
<dbReference type="Gene3D" id="1.20.58.390">
    <property type="entry name" value="Neurotransmitter-gated ion-channel transmembrane domain"/>
    <property type="match status" value="1"/>
</dbReference>
<dbReference type="PANTHER" id="PTHR18945">
    <property type="entry name" value="NEUROTRANSMITTER GATED ION CHANNEL"/>
    <property type="match status" value="1"/>
</dbReference>
<keyword evidence="12" id="KW-0407">Ion channel</keyword>
<sequence length="956" mass="109548">MRLPSLQYLQLLVSISPPLLLLLGPDPSSGVKVLSFQEDGIATGSSVGIYQGELSRNNHIYSFTFCMRFKIFYLHQRGTIFFLYDSVEDRYWMLRGGSLKKYDIDNPNIDNPNIDNPDIDNPNIDNPNIDNPNIDNPNIDNPNIDNPNIDNPNIDNPDIDNPGIDVDRSTFLDGEKVQQAYYTVDRPAFGDFAAVGNGQAPEESYSGDITQVNVWDGVLSGDDIRGMAQCKSDLKGNFISWEAGWKLNNATSYDQPLAKFCQVEEEKLYFWFPEVSDYVGQYVCEALGTHLPHVTSLEEAEDLYHQSEVRWPESDHCPLYYWSSLNDKAKENVWVASYDRKLIDNSSYWSPDEPNGNRYENCAAVRRDGLIDDDCAWDRCALCIFTEPQRFSFLGTCEPELRNVYFVAYQEEYGGLVFKSYGAYHIKKENGTWLYVDTVNDYTIAIMEHFVPHFPMGRRVWRLEREVCGQESGGRREMLLTPCHHHQYTCDDGTCIPHHYRCDLKYDCRDRSDEMECELISFPSDYHQHLPPRVPGKEDSKLPVIVKFIIKSIDVQTVKMSMQLSYEIEMSWFDNRLNYFNLKTNDSLNSPRLDTMRKLWSPLVKLLNTDTIDSSLLADDATTLVRRLVPPLGRDEGAAAEVDIYSGEENPLSVSRKYSTVYACRFDLTLYPFDNQYCDVHLQIVSGQVSFLDVHPNSSVVYLGGSVLNEYKIGTLQVFLEKDYEPGEARIRVPMTRLFGNSILTIYIPSLILTIISYLTFFFRTSIFDVRVMVALTSLLVLATLFAQASSSLPKTSYFKMVDIWLLFCVGITFLVIIFHVLIDNRFVTEMSNNTNNNMGQQQQQQQQMINVKAFHDPVEFREGLTDLRITGISTNTNNNNKGQPQQQHHHQQQQQSKVKALHDPVEFREVLLGLRGRCRWSPINMTVSQLETLAKIFNLVLILGFIIGYLSYILG</sequence>
<evidence type="ECO:0000256" key="13">
    <source>
        <dbReference type="PROSITE-ProRule" id="PRU00124"/>
    </source>
</evidence>
<dbReference type="InterPro" id="IPR018000">
    <property type="entry name" value="Neurotransmitter_ion_chnl_CS"/>
</dbReference>
<evidence type="ECO:0000256" key="8">
    <source>
        <dbReference type="ARBA" id="ARBA00023065"/>
    </source>
</evidence>
<comment type="caution">
    <text evidence="18">The sequence shown here is derived from an EMBL/GenBank/DDBJ whole genome shotgun (WGS) entry which is preliminary data.</text>
</comment>
<reference evidence="18" key="1">
    <citation type="submission" date="2023-11" db="EMBL/GenBank/DDBJ databases">
        <title>Genome assemblies of two species of porcelain crab, Petrolisthes cinctipes and Petrolisthes manimaculis (Anomura: Porcellanidae).</title>
        <authorList>
            <person name="Angst P."/>
        </authorList>
    </citation>
    <scope>NUCLEOTIDE SEQUENCE</scope>
    <source>
        <strain evidence="18">PB745_02</strain>
        <tissue evidence="18">Gill</tissue>
    </source>
</reference>
<dbReference type="GO" id="GO:0005230">
    <property type="term" value="F:extracellular ligand-gated monoatomic ion channel activity"/>
    <property type="evidence" value="ECO:0007669"/>
    <property type="project" value="InterPro"/>
</dbReference>
<dbReference type="Gene3D" id="2.70.170.10">
    <property type="entry name" value="Neurotransmitter-gated ion-channel ligand-binding domain"/>
    <property type="match status" value="1"/>
</dbReference>
<dbReference type="InterPro" id="IPR006029">
    <property type="entry name" value="Neurotrans-gated_channel_TM"/>
</dbReference>
<feature type="region of interest" description="Disordered" evidence="14">
    <location>
        <begin position="129"/>
        <end position="166"/>
    </location>
</feature>
<dbReference type="GO" id="GO:0099095">
    <property type="term" value="F:ligand-gated monoatomic anion channel activity"/>
    <property type="evidence" value="ECO:0007669"/>
    <property type="project" value="UniProtKB-ARBA"/>
</dbReference>
<evidence type="ECO:0000313" key="18">
    <source>
        <dbReference type="EMBL" id="KAK4294865.1"/>
    </source>
</evidence>
<evidence type="ECO:0000256" key="2">
    <source>
        <dbReference type="ARBA" id="ARBA00004236"/>
    </source>
</evidence>
<keyword evidence="19" id="KW-1185">Reference proteome</keyword>
<dbReference type="GO" id="GO:0005254">
    <property type="term" value="F:chloride channel activity"/>
    <property type="evidence" value="ECO:0007669"/>
    <property type="project" value="UniProtKB-ARBA"/>
</dbReference>
<evidence type="ECO:0000256" key="14">
    <source>
        <dbReference type="SAM" id="MobiDB-lite"/>
    </source>
</evidence>
<feature type="disulfide bond" evidence="13">
    <location>
        <begin position="502"/>
        <end position="517"/>
    </location>
</feature>
<dbReference type="Pfam" id="PF02932">
    <property type="entry name" value="Neur_chan_memb"/>
    <property type="match status" value="1"/>
</dbReference>
<dbReference type="InterPro" id="IPR036719">
    <property type="entry name" value="Neuro-gated_channel_TM_sf"/>
</dbReference>
<keyword evidence="6 16" id="KW-0732">Signal</keyword>